<dbReference type="CDD" id="cd08432">
    <property type="entry name" value="PBP2_GcdR_TrpI_HvrB_AmpR_like"/>
    <property type="match status" value="1"/>
</dbReference>
<protein>
    <submittedName>
        <fullName evidence="6">Glycine cleavage system transcriptional activator</fullName>
    </submittedName>
</protein>
<keyword evidence="4" id="KW-0804">Transcription</keyword>
<dbReference type="Pfam" id="PF00126">
    <property type="entry name" value="HTH_1"/>
    <property type="match status" value="1"/>
</dbReference>
<dbReference type="FunFam" id="1.10.10.10:FF:000038">
    <property type="entry name" value="Glycine cleavage system transcriptional activator"/>
    <property type="match status" value="1"/>
</dbReference>
<accession>A0A679IP39</accession>
<organism evidence="6">
    <name type="scientific">Methylobacterium bullatum</name>
    <dbReference type="NCBI Taxonomy" id="570505"/>
    <lineage>
        <taxon>Bacteria</taxon>
        <taxon>Pseudomonadati</taxon>
        <taxon>Pseudomonadota</taxon>
        <taxon>Alphaproteobacteria</taxon>
        <taxon>Hyphomicrobiales</taxon>
        <taxon>Methylobacteriaceae</taxon>
        <taxon>Methylobacterium</taxon>
    </lineage>
</organism>
<dbReference type="Gene3D" id="3.40.190.10">
    <property type="entry name" value="Periplasmic binding protein-like II"/>
    <property type="match status" value="2"/>
</dbReference>
<dbReference type="InterPro" id="IPR000847">
    <property type="entry name" value="LysR_HTH_N"/>
</dbReference>
<evidence type="ECO:0000256" key="3">
    <source>
        <dbReference type="ARBA" id="ARBA00023125"/>
    </source>
</evidence>
<sequence length="317" mass="34546">MSGSHLGLRRRLPPLGALRAFEAAARHGSFKLAAAELAVTPTAISHQIRGLEENIGLSLFERRVRKVMLTEAGLQLYPVLREGFDAFEAAVARLTRVRSRVQITITATSAFTVKWLVPRVSGFRALHPDIDLHLLASDDAIDLDTAGVDLAIRYGRGPYPGLSAEAMFADRFGPVVNPLLRKIAFDDLTGDDPEALPLIHFRWRRKHPLNPTWETWFEHAGLPCPSRPGQIRFSDEGHAIQAAVAGQGVALLSLALVEAELAAGQLVQPFGPVLDGHIYHLVTSEAGLAKSSVQATTEWLRAEAATFRARMEGHPSA</sequence>
<gene>
    <name evidence="6" type="primary">gcvA_1</name>
    <name evidence="6" type="ORF">MBUL_00660</name>
</gene>
<dbReference type="PANTHER" id="PTHR30537:SF74">
    <property type="entry name" value="HTH-TYPE TRANSCRIPTIONAL REGULATOR TRPI"/>
    <property type="match status" value="1"/>
</dbReference>
<dbReference type="InterPro" id="IPR058163">
    <property type="entry name" value="LysR-type_TF_proteobact-type"/>
</dbReference>
<dbReference type="InterPro" id="IPR036390">
    <property type="entry name" value="WH_DNA-bd_sf"/>
</dbReference>
<keyword evidence="3" id="KW-0238">DNA-binding</keyword>
<dbReference type="InterPro" id="IPR036388">
    <property type="entry name" value="WH-like_DNA-bd_sf"/>
</dbReference>
<dbReference type="InterPro" id="IPR005119">
    <property type="entry name" value="LysR_subst-bd"/>
</dbReference>
<dbReference type="SUPFAM" id="SSF53850">
    <property type="entry name" value="Periplasmic binding protein-like II"/>
    <property type="match status" value="1"/>
</dbReference>
<dbReference type="SUPFAM" id="SSF46785">
    <property type="entry name" value="Winged helix' DNA-binding domain"/>
    <property type="match status" value="1"/>
</dbReference>
<comment type="similarity">
    <text evidence="1">Belongs to the LysR transcriptional regulatory family.</text>
</comment>
<dbReference type="GO" id="GO:0006351">
    <property type="term" value="P:DNA-templated transcription"/>
    <property type="evidence" value="ECO:0007669"/>
    <property type="project" value="TreeGrafter"/>
</dbReference>
<dbReference type="PRINTS" id="PR00039">
    <property type="entry name" value="HTHLYSR"/>
</dbReference>
<keyword evidence="2" id="KW-0805">Transcription regulation</keyword>
<evidence type="ECO:0000259" key="5">
    <source>
        <dbReference type="PROSITE" id="PS50931"/>
    </source>
</evidence>
<dbReference type="Pfam" id="PF03466">
    <property type="entry name" value="LysR_substrate"/>
    <property type="match status" value="1"/>
</dbReference>
<dbReference type="AlphaFoldDB" id="A0A679IP39"/>
<evidence type="ECO:0000256" key="1">
    <source>
        <dbReference type="ARBA" id="ARBA00009437"/>
    </source>
</evidence>
<dbReference type="GO" id="GO:0003700">
    <property type="term" value="F:DNA-binding transcription factor activity"/>
    <property type="evidence" value="ECO:0007669"/>
    <property type="project" value="InterPro"/>
</dbReference>
<evidence type="ECO:0000256" key="4">
    <source>
        <dbReference type="ARBA" id="ARBA00023163"/>
    </source>
</evidence>
<dbReference type="PANTHER" id="PTHR30537">
    <property type="entry name" value="HTH-TYPE TRANSCRIPTIONAL REGULATOR"/>
    <property type="match status" value="1"/>
</dbReference>
<dbReference type="GO" id="GO:0043565">
    <property type="term" value="F:sequence-specific DNA binding"/>
    <property type="evidence" value="ECO:0007669"/>
    <property type="project" value="TreeGrafter"/>
</dbReference>
<proteinExistence type="inferred from homology"/>
<feature type="domain" description="HTH lysR-type" evidence="5">
    <location>
        <begin position="13"/>
        <end position="70"/>
    </location>
</feature>
<evidence type="ECO:0000313" key="6">
    <source>
        <dbReference type="EMBL" id="CAA2100418.1"/>
    </source>
</evidence>
<name>A0A679IP39_9HYPH</name>
<evidence type="ECO:0000256" key="2">
    <source>
        <dbReference type="ARBA" id="ARBA00023015"/>
    </source>
</evidence>
<dbReference type="PROSITE" id="PS50931">
    <property type="entry name" value="HTH_LYSR"/>
    <property type="match status" value="1"/>
</dbReference>
<dbReference type="EMBL" id="LR743504">
    <property type="protein sequence ID" value="CAA2100418.1"/>
    <property type="molecule type" value="Genomic_DNA"/>
</dbReference>
<dbReference type="Gene3D" id="1.10.10.10">
    <property type="entry name" value="Winged helix-like DNA-binding domain superfamily/Winged helix DNA-binding domain"/>
    <property type="match status" value="1"/>
</dbReference>
<reference evidence="6" key="1">
    <citation type="submission" date="2019-12" db="EMBL/GenBank/DDBJ databases">
        <authorList>
            <person name="Cremers G."/>
        </authorList>
    </citation>
    <scope>NUCLEOTIDE SEQUENCE</scope>
    <source>
        <strain evidence="6">Mbul1</strain>
    </source>
</reference>